<reference evidence="2" key="1">
    <citation type="submission" date="2021-03" db="EMBL/GenBank/DDBJ databases">
        <authorList>
            <person name="Li Z."/>
            <person name="Yang C."/>
        </authorList>
    </citation>
    <scope>NUCLEOTIDE SEQUENCE</scope>
    <source>
        <strain evidence="2">Dzin_1.0</strain>
        <tissue evidence="2">Leaf</tissue>
    </source>
</reference>
<accession>A0A9D5BZL5</accession>
<dbReference type="AlphaFoldDB" id="A0A9D5BZL5"/>
<feature type="compositionally biased region" description="Polar residues" evidence="1">
    <location>
        <begin position="109"/>
        <end position="119"/>
    </location>
</feature>
<dbReference type="PANTHER" id="PTHR33922">
    <property type="entry name" value="OS01G0888066 PROTEIN-RELATED"/>
    <property type="match status" value="1"/>
</dbReference>
<dbReference type="Proteomes" id="UP001085076">
    <property type="component" value="Miscellaneous, Linkage group lg09"/>
</dbReference>
<comment type="caution">
    <text evidence="2">The sequence shown here is derived from an EMBL/GenBank/DDBJ whole genome shotgun (WGS) entry which is preliminary data.</text>
</comment>
<proteinExistence type="predicted"/>
<protein>
    <submittedName>
        <fullName evidence="2">Uncharacterized protein</fullName>
    </submittedName>
</protein>
<sequence length="246" mass="27769">MEHTCKKEEIPIYQDHANDFEFQAFGSEKFSQDICIADQVFSQGVIIPSKPFSDNGGFSVSQVSSRCVSRSDSMDHYSSGTVNSSTTSSSRSSSFNSRSQYSPAFRPSRSLSNNFYAQPSPSPRIMLSSKKRNGSRKSMGSSPWGIFRLGLMKTPEIELDDMRSRRMRDDVCYYEKICGGMQRDHKKAQKKVLRCFSCCKCSSSDVMEAMSSLILFGRKKDDLKLKNQEMMCRNPTFECNPTTGLL</sequence>
<name>A0A9D5BZL5_9LILI</name>
<dbReference type="PANTHER" id="PTHR33922:SF2">
    <property type="entry name" value="OS07G0589600 PROTEIN"/>
    <property type="match status" value="1"/>
</dbReference>
<evidence type="ECO:0000313" key="3">
    <source>
        <dbReference type="Proteomes" id="UP001085076"/>
    </source>
</evidence>
<dbReference type="OrthoDB" id="778913at2759"/>
<evidence type="ECO:0000313" key="2">
    <source>
        <dbReference type="EMBL" id="KAJ0963447.1"/>
    </source>
</evidence>
<dbReference type="EMBL" id="JAGGNH010000009">
    <property type="protein sequence ID" value="KAJ0963447.1"/>
    <property type="molecule type" value="Genomic_DNA"/>
</dbReference>
<gene>
    <name evidence="2" type="ORF">J5N97_028569</name>
</gene>
<evidence type="ECO:0000256" key="1">
    <source>
        <dbReference type="SAM" id="MobiDB-lite"/>
    </source>
</evidence>
<feature type="compositionally biased region" description="Low complexity" evidence="1">
    <location>
        <begin position="78"/>
        <end position="99"/>
    </location>
</feature>
<organism evidence="2 3">
    <name type="scientific">Dioscorea zingiberensis</name>
    <dbReference type="NCBI Taxonomy" id="325984"/>
    <lineage>
        <taxon>Eukaryota</taxon>
        <taxon>Viridiplantae</taxon>
        <taxon>Streptophyta</taxon>
        <taxon>Embryophyta</taxon>
        <taxon>Tracheophyta</taxon>
        <taxon>Spermatophyta</taxon>
        <taxon>Magnoliopsida</taxon>
        <taxon>Liliopsida</taxon>
        <taxon>Dioscoreales</taxon>
        <taxon>Dioscoreaceae</taxon>
        <taxon>Dioscorea</taxon>
    </lineage>
</organism>
<keyword evidence="3" id="KW-1185">Reference proteome</keyword>
<reference evidence="2" key="2">
    <citation type="journal article" date="2022" name="Hortic Res">
        <title>The genome of Dioscorea zingiberensis sheds light on the biosynthesis, origin and evolution of the medicinally important diosgenin saponins.</title>
        <authorList>
            <person name="Li Y."/>
            <person name="Tan C."/>
            <person name="Li Z."/>
            <person name="Guo J."/>
            <person name="Li S."/>
            <person name="Chen X."/>
            <person name="Wang C."/>
            <person name="Dai X."/>
            <person name="Yang H."/>
            <person name="Song W."/>
            <person name="Hou L."/>
            <person name="Xu J."/>
            <person name="Tong Z."/>
            <person name="Xu A."/>
            <person name="Yuan X."/>
            <person name="Wang W."/>
            <person name="Yang Q."/>
            <person name="Chen L."/>
            <person name="Sun Z."/>
            <person name="Wang K."/>
            <person name="Pan B."/>
            <person name="Chen J."/>
            <person name="Bao Y."/>
            <person name="Liu F."/>
            <person name="Qi X."/>
            <person name="Gang D.R."/>
            <person name="Wen J."/>
            <person name="Li J."/>
        </authorList>
    </citation>
    <scope>NUCLEOTIDE SEQUENCE</scope>
    <source>
        <strain evidence="2">Dzin_1.0</strain>
    </source>
</reference>
<feature type="region of interest" description="Disordered" evidence="1">
    <location>
        <begin position="71"/>
        <end position="140"/>
    </location>
</feature>